<dbReference type="EMBL" id="LGTQ01000012">
    <property type="protein sequence ID" value="KPM47219.1"/>
    <property type="molecule type" value="Genomic_DNA"/>
</dbReference>
<sequence length="223" mass="24911">MKNLKKDARIAGLWYLFMGITGMLGLMYVPGQIYIAGNSSQTAQNILNQEGLFRFGILANLLCQTSFLFLALAFQKLFDGVSDYWSKLLKTLVTAAVPIAFFNALLLIAALLVLKENGLEQNQKEALSNLFIQINSFGTMAVQVFWGLWLLPLGMLFIRAEFMPKLIGYFLIAGCVAYLFESLMGVMNAPFKETVTPYLMLPLSLGEFSAIFWLLIKGVKKGY</sequence>
<organism evidence="2 3">
    <name type="scientific">Jiulongibacter sediminis</name>
    <dbReference type="NCBI Taxonomy" id="1605367"/>
    <lineage>
        <taxon>Bacteria</taxon>
        <taxon>Pseudomonadati</taxon>
        <taxon>Bacteroidota</taxon>
        <taxon>Cytophagia</taxon>
        <taxon>Cytophagales</taxon>
        <taxon>Leadbetterellaceae</taxon>
        <taxon>Jiulongibacter</taxon>
    </lineage>
</organism>
<keyword evidence="1" id="KW-0472">Membrane</keyword>
<dbReference type="AlphaFoldDB" id="A0A0P7BPQ4"/>
<comment type="caution">
    <text evidence="2">The sequence shown here is derived from an EMBL/GenBank/DDBJ whole genome shotgun (WGS) entry which is preliminary data.</text>
</comment>
<evidence type="ECO:0000313" key="2">
    <source>
        <dbReference type="EMBL" id="KPM47219.1"/>
    </source>
</evidence>
<dbReference type="InterPro" id="IPR025495">
    <property type="entry name" value="DUF4386"/>
</dbReference>
<name>A0A0P7BPQ4_9BACT</name>
<evidence type="ECO:0008006" key="4">
    <source>
        <dbReference type="Google" id="ProtNLM"/>
    </source>
</evidence>
<protein>
    <recommendedName>
        <fullName evidence="4">DUF4386 domain-containing protein</fullName>
    </recommendedName>
</protein>
<gene>
    <name evidence="2" type="ORF">AFM12_15570</name>
</gene>
<evidence type="ECO:0000313" key="3">
    <source>
        <dbReference type="Proteomes" id="UP000050454"/>
    </source>
</evidence>
<dbReference type="STRING" id="1605367.AFM12_15570"/>
<dbReference type="Proteomes" id="UP000050454">
    <property type="component" value="Unassembled WGS sequence"/>
</dbReference>
<keyword evidence="1" id="KW-1133">Transmembrane helix</keyword>
<feature type="transmembrane region" description="Helical" evidence="1">
    <location>
        <begin position="134"/>
        <end position="154"/>
    </location>
</feature>
<accession>A0A0P7BPQ4</accession>
<dbReference type="Pfam" id="PF14329">
    <property type="entry name" value="DUF4386"/>
    <property type="match status" value="1"/>
</dbReference>
<dbReference type="RefSeq" id="WP_055149934.1">
    <property type="nucleotide sequence ID" value="NZ_JXSZ01000012.1"/>
</dbReference>
<reference evidence="2 3" key="1">
    <citation type="submission" date="2015-07" db="EMBL/GenBank/DDBJ databases">
        <title>The draft genome sequence of Leadbetterella sp. JN14-9.</title>
        <authorList>
            <person name="Liu Y."/>
            <person name="Du J."/>
            <person name="Shao Z."/>
        </authorList>
    </citation>
    <scope>NUCLEOTIDE SEQUENCE [LARGE SCALE GENOMIC DNA]</scope>
    <source>
        <strain evidence="2 3">JN14-9</strain>
    </source>
</reference>
<feature type="transmembrane region" description="Helical" evidence="1">
    <location>
        <begin position="12"/>
        <end position="35"/>
    </location>
</feature>
<feature type="transmembrane region" description="Helical" evidence="1">
    <location>
        <begin position="198"/>
        <end position="216"/>
    </location>
</feature>
<dbReference type="OrthoDB" id="1160166at2"/>
<feature type="transmembrane region" description="Helical" evidence="1">
    <location>
        <begin position="95"/>
        <end position="114"/>
    </location>
</feature>
<feature type="transmembrane region" description="Helical" evidence="1">
    <location>
        <begin position="166"/>
        <end position="186"/>
    </location>
</feature>
<evidence type="ECO:0000256" key="1">
    <source>
        <dbReference type="SAM" id="Phobius"/>
    </source>
</evidence>
<keyword evidence="1" id="KW-0812">Transmembrane</keyword>
<proteinExistence type="predicted"/>
<keyword evidence="3" id="KW-1185">Reference proteome</keyword>
<feature type="transmembrane region" description="Helical" evidence="1">
    <location>
        <begin position="55"/>
        <end position="74"/>
    </location>
</feature>